<sequence length="276" mass="30958">TQILQTADPARKVQLTTEAISRWYFERVTPKLALPDQPPQDAALEIVEPHRMKLGKGGSLQSRIAILHSLAAIELHAVNLAWDIIARFGSHAIVESLPATLPRDFYSDFVTVAEDECRHFNMLAARLKDLGSYFGALPVHNGLWQSAEETSNSLLARLAIVHMVHEARGLDVTPNTIEKFRRNGDTESANMLQTIYEEEITHVAAGMRWFRQQTGDLEEESDRISVFHRTVLKYFHGVLKPPFNDAGRAQAGFTEDWYLPLVQRASDNGADKSTAN</sequence>
<dbReference type="AlphaFoldDB" id="A9UVY9"/>
<dbReference type="InParanoid" id="A9UVY9"/>
<dbReference type="EMBL" id="CH991547">
    <property type="protein sequence ID" value="EDQ90674.1"/>
    <property type="molecule type" value="Genomic_DNA"/>
</dbReference>
<gene>
    <name evidence="1" type="ORF">MONBRDRAFT_16153</name>
</gene>
<dbReference type="InterPro" id="IPR011197">
    <property type="entry name" value="UCP012318"/>
</dbReference>
<accession>A9UVY9</accession>
<name>A9UVY9_MONBE</name>
<organism evidence="1 2">
    <name type="scientific">Monosiga brevicollis</name>
    <name type="common">Choanoflagellate</name>
    <dbReference type="NCBI Taxonomy" id="81824"/>
    <lineage>
        <taxon>Eukaryota</taxon>
        <taxon>Choanoflagellata</taxon>
        <taxon>Craspedida</taxon>
        <taxon>Salpingoecidae</taxon>
        <taxon>Monosiga</taxon>
    </lineage>
</organism>
<keyword evidence="2" id="KW-1185">Reference proteome</keyword>
<dbReference type="Proteomes" id="UP000001357">
    <property type="component" value="Unassembled WGS sequence"/>
</dbReference>
<dbReference type="eggNOG" id="ENOG502QTFW">
    <property type="taxonomic scope" value="Eukaryota"/>
</dbReference>
<dbReference type="STRING" id="81824.A9UVY9"/>
<dbReference type="CDD" id="cd00657">
    <property type="entry name" value="Ferritin_like"/>
    <property type="match status" value="1"/>
</dbReference>
<dbReference type="InterPro" id="IPR009078">
    <property type="entry name" value="Ferritin-like_SF"/>
</dbReference>
<feature type="non-terminal residue" evidence="1">
    <location>
        <position position="1"/>
    </location>
</feature>
<dbReference type="PANTHER" id="PTHR42782:SF2">
    <property type="entry name" value="3-OXOACYL-[ACYL-CARRIER-PROTEIN] SYNTHASE-LIKE PROTEIN"/>
    <property type="match status" value="1"/>
</dbReference>
<dbReference type="OMA" id="WRFAGMP"/>
<dbReference type="KEGG" id="mbr:MONBRDRAFT_16153"/>
<dbReference type="PANTHER" id="PTHR42782">
    <property type="entry name" value="SI:CH73-314G15.3"/>
    <property type="match status" value="1"/>
</dbReference>
<dbReference type="Pfam" id="PF04305">
    <property type="entry name" value="DUF455"/>
    <property type="match status" value="1"/>
</dbReference>
<proteinExistence type="predicted"/>
<dbReference type="GeneID" id="5889833"/>
<dbReference type="RefSeq" id="XP_001744725.1">
    <property type="nucleotide sequence ID" value="XM_001744673.1"/>
</dbReference>
<reference evidence="1 2" key="1">
    <citation type="journal article" date="2008" name="Nature">
        <title>The genome of the choanoflagellate Monosiga brevicollis and the origin of metazoans.</title>
        <authorList>
            <consortium name="JGI Sequencing"/>
            <person name="King N."/>
            <person name="Westbrook M.J."/>
            <person name="Young S.L."/>
            <person name="Kuo A."/>
            <person name="Abedin M."/>
            <person name="Chapman J."/>
            <person name="Fairclough S."/>
            <person name="Hellsten U."/>
            <person name="Isogai Y."/>
            <person name="Letunic I."/>
            <person name="Marr M."/>
            <person name="Pincus D."/>
            <person name="Putnam N."/>
            <person name="Rokas A."/>
            <person name="Wright K.J."/>
            <person name="Zuzow R."/>
            <person name="Dirks W."/>
            <person name="Good M."/>
            <person name="Goodstein D."/>
            <person name="Lemons D."/>
            <person name="Li W."/>
            <person name="Lyons J.B."/>
            <person name="Morris A."/>
            <person name="Nichols S."/>
            <person name="Richter D.J."/>
            <person name="Salamov A."/>
            <person name="Bork P."/>
            <person name="Lim W.A."/>
            <person name="Manning G."/>
            <person name="Miller W.T."/>
            <person name="McGinnis W."/>
            <person name="Shapiro H."/>
            <person name="Tjian R."/>
            <person name="Grigoriev I.V."/>
            <person name="Rokhsar D."/>
        </authorList>
    </citation>
    <scope>NUCLEOTIDE SEQUENCE [LARGE SCALE GENOMIC DNA]</scope>
    <source>
        <strain evidence="2">MX1 / ATCC 50154</strain>
    </source>
</reference>
<dbReference type="PIRSF" id="PIRSF012318">
    <property type="entry name" value="UCP012318"/>
    <property type="match status" value="1"/>
</dbReference>
<evidence type="ECO:0000313" key="1">
    <source>
        <dbReference type="EMBL" id="EDQ90674.1"/>
    </source>
</evidence>
<dbReference type="InterPro" id="IPR012347">
    <property type="entry name" value="Ferritin-like"/>
</dbReference>
<dbReference type="SUPFAM" id="SSF47240">
    <property type="entry name" value="Ferritin-like"/>
    <property type="match status" value="1"/>
</dbReference>
<evidence type="ECO:0000313" key="2">
    <source>
        <dbReference type="Proteomes" id="UP000001357"/>
    </source>
</evidence>
<dbReference type="Gene3D" id="1.20.1260.10">
    <property type="match status" value="1"/>
</dbReference>
<dbReference type="InterPro" id="IPR007402">
    <property type="entry name" value="DUF455"/>
</dbReference>
<protein>
    <submittedName>
        <fullName evidence="1">Uncharacterized protein</fullName>
    </submittedName>
</protein>